<gene>
    <name evidence="5" type="ORF">FSB76_18530</name>
</gene>
<dbReference type="KEGG" id="mgk:FSB76_18530"/>
<evidence type="ECO:0000256" key="3">
    <source>
        <dbReference type="SAM" id="SignalP"/>
    </source>
</evidence>
<feature type="domain" description="M23ase beta-sheet core" evidence="4">
    <location>
        <begin position="329"/>
        <end position="420"/>
    </location>
</feature>
<accession>A0A5B8W4J9</accession>
<evidence type="ECO:0000259" key="4">
    <source>
        <dbReference type="Pfam" id="PF01551"/>
    </source>
</evidence>
<evidence type="ECO:0000313" key="5">
    <source>
        <dbReference type="EMBL" id="QEC77836.1"/>
    </source>
</evidence>
<feature type="signal peptide" evidence="3">
    <location>
        <begin position="1"/>
        <end position="21"/>
    </location>
</feature>
<dbReference type="Gene3D" id="6.10.250.3150">
    <property type="match status" value="1"/>
</dbReference>
<dbReference type="Gene3D" id="2.70.70.10">
    <property type="entry name" value="Glucose Permease (Domain IIA)"/>
    <property type="match status" value="1"/>
</dbReference>
<feature type="coiled-coil region" evidence="2">
    <location>
        <begin position="17"/>
        <end position="107"/>
    </location>
</feature>
<dbReference type="AlphaFoldDB" id="A0A5B8W4J9"/>
<dbReference type="EMBL" id="CP042437">
    <property type="protein sequence ID" value="QEC77836.1"/>
    <property type="molecule type" value="Genomic_DNA"/>
</dbReference>
<dbReference type="InterPro" id="IPR016047">
    <property type="entry name" value="M23ase_b-sheet_dom"/>
</dbReference>
<protein>
    <submittedName>
        <fullName evidence="5">Peptidoglycan DD-metalloendopeptidase family protein</fullName>
    </submittedName>
</protein>
<reference evidence="5 6" key="1">
    <citation type="journal article" date="2013" name="J. Microbiol.">
        <title>Mucilaginibacter ginsenosidivorax sp. nov., with ginsenoside converting activity isolated from sediment.</title>
        <authorList>
            <person name="Kim J.K."/>
            <person name="Choi T.E."/>
            <person name="Liu Q.M."/>
            <person name="Park H.Y."/>
            <person name="Yi T.H."/>
            <person name="Yoon M.H."/>
            <person name="Kim S.C."/>
            <person name="Im W.T."/>
        </authorList>
    </citation>
    <scope>NUCLEOTIDE SEQUENCE [LARGE SCALE GENOMIC DNA]</scope>
    <source>
        <strain evidence="5 6">KHI28</strain>
    </source>
</reference>
<keyword evidence="2" id="KW-0175">Coiled coil</keyword>
<keyword evidence="1 3" id="KW-0732">Signal</keyword>
<dbReference type="CDD" id="cd12797">
    <property type="entry name" value="M23_peptidase"/>
    <property type="match status" value="1"/>
</dbReference>
<evidence type="ECO:0000256" key="2">
    <source>
        <dbReference type="SAM" id="Coils"/>
    </source>
</evidence>
<dbReference type="InterPro" id="IPR050570">
    <property type="entry name" value="Cell_wall_metabolism_enzyme"/>
</dbReference>
<proteinExistence type="predicted"/>
<sequence>MKFLKAILFFIAVLIAVDAHAQSSAELKRRRDKLSEELDQLNKDYQETSNNKRATLKQLSLLKAQINLREEKINNINSEVRNLDSQISESNNTVHSLQSQLDQLKKEYAAMILFAYRNQSAYNKLMFIFASKDFNQAYKRLKYLQQFGAYRERQAGYIQGTQKELHVKINELDKTKQEKSNLLQDQEKEKKTLGAQKNDQVKVVKDLSQHEGLLKQQQKDVQNKLAKTNREIASAIRREIEEAQRKAEAEAREAARLAAAKAKAENKPAPVERKAVVKTSSGYLNATPEAAKLSNDFLGNKGRLPWPVSNGIITQGFGTYTSEGIRSENTGVDIRTNAGSAVRAVFEGEVIRVVDVSGTYLVMIKHGEYFTVYGNLRSVTVARGQKVTTKQNLGVVATDPSTGETEVNFDIYKAKEAQNPKFWLAPN</sequence>
<organism evidence="5 6">
    <name type="scientific">Mucilaginibacter ginsenosidivorax</name>
    <dbReference type="NCBI Taxonomy" id="862126"/>
    <lineage>
        <taxon>Bacteria</taxon>
        <taxon>Pseudomonadati</taxon>
        <taxon>Bacteroidota</taxon>
        <taxon>Sphingobacteriia</taxon>
        <taxon>Sphingobacteriales</taxon>
        <taxon>Sphingobacteriaceae</taxon>
        <taxon>Mucilaginibacter</taxon>
    </lineage>
</organism>
<dbReference type="SUPFAM" id="SSF51261">
    <property type="entry name" value="Duplicated hybrid motif"/>
    <property type="match status" value="1"/>
</dbReference>
<evidence type="ECO:0000256" key="1">
    <source>
        <dbReference type="ARBA" id="ARBA00022729"/>
    </source>
</evidence>
<feature type="chain" id="PRO_5022662985" evidence="3">
    <location>
        <begin position="22"/>
        <end position="427"/>
    </location>
</feature>
<dbReference type="PANTHER" id="PTHR21666:SF289">
    <property type="entry name" value="L-ALA--D-GLU ENDOPEPTIDASE"/>
    <property type="match status" value="1"/>
</dbReference>
<dbReference type="GO" id="GO:0004222">
    <property type="term" value="F:metalloendopeptidase activity"/>
    <property type="evidence" value="ECO:0007669"/>
    <property type="project" value="TreeGrafter"/>
</dbReference>
<dbReference type="RefSeq" id="WP_147055901.1">
    <property type="nucleotide sequence ID" value="NZ_CP042437.1"/>
</dbReference>
<dbReference type="OrthoDB" id="9815884at2"/>
<name>A0A5B8W4J9_9SPHI</name>
<feature type="coiled-coil region" evidence="2">
    <location>
        <begin position="158"/>
        <end position="267"/>
    </location>
</feature>
<dbReference type="PANTHER" id="PTHR21666">
    <property type="entry name" value="PEPTIDASE-RELATED"/>
    <property type="match status" value="1"/>
</dbReference>
<evidence type="ECO:0000313" key="6">
    <source>
        <dbReference type="Proteomes" id="UP000321362"/>
    </source>
</evidence>
<keyword evidence="6" id="KW-1185">Reference proteome</keyword>
<dbReference type="Proteomes" id="UP000321362">
    <property type="component" value="Chromosome"/>
</dbReference>
<dbReference type="InterPro" id="IPR011055">
    <property type="entry name" value="Dup_hybrid_motif"/>
</dbReference>
<dbReference type="Pfam" id="PF01551">
    <property type="entry name" value="Peptidase_M23"/>
    <property type="match status" value="1"/>
</dbReference>